<gene>
    <name evidence="2" type="ORF">CIB87_16705</name>
</gene>
<dbReference type="AlphaFoldDB" id="A0AA86I4X0"/>
<evidence type="ECO:0000313" key="3">
    <source>
        <dbReference type="Proteomes" id="UP000253834"/>
    </source>
</evidence>
<feature type="transmembrane region" description="Helical" evidence="1">
    <location>
        <begin position="7"/>
        <end position="28"/>
    </location>
</feature>
<reference evidence="2 3" key="1">
    <citation type="submission" date="2017-07" db="EMBL/GenBank/DDBJ databases">
        <title>Isolation and development of strain Bacillus megaterium SR7 for enhanced growth and metabolite production under supercritical carbon dioxide.</title>
        <authorList>
            <person name="Freedman A.J.E."/>
            <person name="Peet K.C."/>
            <person name="Boock J.T."/>
            <person name="Penn K."/>
            <person name="Prather K.L.J."/>
            <person name="Thompson J.R."/>
        </authorList>
    </citation>
    <scope>NUCLEOTIDE SEQUENCE [LARGE SCALE GENOMIC DNA]</scope>
    <source>
        <strain evidence="2 3">SR7</strain>
    </source>
</reference>
<organism evidence="2 3">
    <name type="scientific">Priestia megaterium</name>
    <name type="common">Bacillus megaterium</name>
    <dbReference type="NCBI Taxonomy" id="1404"/>
    <lineage>
        <taxon>Bacteria</taxon>
        <taxon>Bacillati</taxon>
        <taxon>Bacillota</taxon>
        <taxon>Bacilli</taxon>
        <taxon>Bacillales</taxon>
        <taxon>Bacillaceae</taxon>
        <taxon>Priestia</taxon>
    </lineage>
</organism>
<evidence type="ECO:0000256" key="1">
    <source>
        <dbReference type="SAM" id="Phobius"/>
    </source>
</evidence>
<protein>
    <submittedName>
        <fullName evidence="2">Uncharacterized protein</fullName>
    </submittedName>
</protein>
<dbReference type="EMBL" id="CP022674">
    <property type="protein sequence ID" value="AXI30580.1"/>
    <property type="molecule type" value="Genomic_DNA"/>
</dbReference>
<keyword evidence="1" id="KW-1133">Transmembrane helix</keyword>
<name>A0AA86I4X0_PRIMG</name>
<dbReference type="Proteomes" id="UP000253834">
    <property type="component" value="Chromosome"/>
</dbReference>
<accession>A0AA86I4X0</accession>
<sequence length="66" mass="7700">MIFIKFLRITIIAAVPSFIGIVFRIVYGQVIGDKDVQVESLIGLFIGFFISIFIIYYFKDYRKTNK</sequence>
<keyword evidence="1" id="KW-0812">Transmembrane</keyword>
<evidence type="ECO:0000313" key="2">
    <source>
        <dbReference type="EMBL" id="AXI30580.1"/>
    </source>
</evidence>
<keyword evidence="1" id="KW-0472">Membrane</keyword>
<proteinExistence type="predicted"/>
<feature type="transmembrane region" description="Helical" evidence="1">
    <location>
        <begin position="40"/>
        <end position="58"/>
    </location>
</feature>